<sequence>MSDRLTGRLGVRVYYEDTDFSGRVYHASYLRFLERGRTEWLRGFGFGHREIAGATGVVFAVRRLQIEYLAPALMDDLLDVETRVSDVRGASLAFRQRIVRDSRELVTAAVLVAAIRDDRPARIPDSLRRAIVQGAA</sequence>
<evidence type="ECO:0000256" key="2">
    <source>
        <dbReference type="ARBA" id="ARBA00022801"/>
    </source>
</evidence>
<proteinExistence type="inferred from homology"/>
<gene>
    <name evidence="3" type="ORF">DFR50_107116</name>
</gene>
<dbReference type="GO" id="GO:0047617">
    <property type="term" value="F:fatty acyl-CoA hydrolase activity"/>
    <property type="evidence" value="ECO:0007669"/>
    <property type="project" value="TreeGrafter"/>
</dbReference>
<evidence type="ECO:0000313" key="3">
    <source>
        <dbReference type="EMBL" id="RBP15846.1"/>
    </source>
</evidence>
<dbReference type="InterPro" id="IPR014166">
    <property type="entry name" value="Tol-Pal_acyl-CoA_thioesterase"/>
</dbReference>
<dbReference type="EMBL" id="QNRK01000007">
    <property type="protein sequence ID" value="RBP15846.1"/>
    <property type="molecule type" value="Genomic_DNA"/>
</dbReference>
<evidence type="ECO:0000313" key="4">
    <source>
        <dbReference type="Proteomes" id="UP000253529"/>
    </source>
</evidence>
<dbReference type="InterPro" id="IPR029069">
    <property type="entry name" value="HotDog_dom_sf"/>
</dbReference>
<reference evidence="3 4" key="1">
    <citation type="submission" date="2018-06" db="EMBL/GenBank/DDBJ databases">
        <title>Genomic Encyclopedia of Type Strains, Phase IV (KMG-IV): sequencing the most valuable type-strain genomes for metagenomic binning, comparative biology and taxonomic classification.</title>
        <authorList>
            <person name="Goeker M."/>
        </authorList>
    </citation>
    <scope>NUCLEOTIDE SEQUENCE [LARGE SCALE GENOMIC DNA]</scope>
    <source>
        <strain evidence="3 4">DSM 24875</strain>
    </source>
</reference>
<dbReference type="InterPro" id="IPR050563">
    <property type="entry name" value="4-hydroxybenzoyl-CoA_TE"/>
</dbReference>
<dbReference type="Gene3D" id="3.10.129.10">
    <property type="entry name" value="Hotdog Thioesterase"/>
    <property type="match status" value="1"/>
</dbReference>
<name>A0A366FNY4_9HYPH</name>
<organism evidence="3 4">
    <name type="scientific">Roseiarcus fermentans</name>
    <dbReference type="NCBI Taxonomy" id="1473586"/>
    <lineage>
        <taxon>Bacteria</taxon>
        <taxon>Pseudomonadati</taxon>
        <taxon>Pseudomonadota</taxon>
        <taxon>Alphaproteobacteria</taxon>
        <taxon>Hyphomicrobiales</taxon>
        <taxon>Roseiarcaceae</taxon>
        <taxon>Roseiarcus</taxon>
    </lineage>
</organism>
<dbReference type="Proteomes" id="UP000253529">
    <property type="component" value="Unassembled WGS sequence"/>
</dbReference>
<keyword evidence="2" id="KW-0378">Hydrolase</keyword>
<dbReference type="PANTHER" id="PTHR31793:SF37">
    <property type="entry name" value="ACYL-COA THIOESTER HYDROLASE YBGC"/>
    <property type="match status" value="1"/>
</dbReference>
<keyword evidence="4" id="KW-1185">Reference proteome</keyword>
<dbReference type="FunFam" id="3.10.129.10:FF:000004">
    <property type="entry name" value="Tol-pal system-associated acyl-CoA thioesterase"/>
    <property type="match status" value="1"/>
</dbReference>
<dbReference type="CDD" id="cd00586">
    <property type="entry name" value="4HBT"/>
    <property type="match status" value="1"/>
</dbReference>
<accession>A0A366FNY4</accession>
<dbReference type="AlphaFoldDB" id="A0A366FNY4"/>
<dbReference type="NCBIfam" id="TIGR02799">
    <property type="entry name" value="thio_ybgC"/>
    <property type="match status" value="1"/>
</dbReference>
<protein>
    <submittedName>
        <fullName evidence="3">(3S)-malyl-CoA thioesterase</fullName>
    </submittedName>
</protein>
<evidence type="ECO:0000256" key="1">
    <source>
        <dbReference type="ARBA" id="ARBA00005953"/>
    </source>
</evidence>
<dbReference type="NCBIfam" id="TIGR00051">
    <property type="entry name" value="YbgC/FadM family acyl-CoA thioesterase"/>
    <property type="match status" value="1"/>
</dbReference>
<dbReference type="RefSeq" id="WP_281015947.1">
    <property type="nucleotide sequence ID" value="NZ_QNRK01000007.1"/>
</dbReference>
<dbReference type="Pfam" id="PF13279">
    <property type="entry name" value="4HBT_2"/>
    <property type="match status" value="1"/>
</dbReference>
<dbReference type="InterPro" id="IPR006684">
    <property type="entry name" value="YbgC/YbaW"/>
</dbReference>
<dbReference type="SUPFAM" id="SSF54637">
    <property type="entry name" value="Thioesterase/thiol ester dehydrase-isomerase"/>
    <property type="match status" value="1"/>
</dbReference>
<dbReference type="PIRSF" id="PIRSF003230">
    <property type="entry name" value="YbgC"/>
    <property type="match status" value="1"/>
</dbReference>
<comment type="caution">
    <text evidence="3">The sequence shown here is derived from an EMBL/GenBank/DDBJ whole genome shotgun (WGS) entry which is preliminary data.</text>
</comment>
<dbReference type="PANTHER" id="PTHR31793">
    <property type="entry name" value="4-HYDROXYBENZOYL-COA THIOESTERASE FAMILY MEMBER"/>
    <property type="match status" value="1"/>
</dbReference>
<comment type="similarity">
    <text evidence="1">Belongs to the 4-hydroxybenzoyl-CoA thioesterase family.</text>
</comment>